<evidence type="ECO:0000256" key="5">
    <source>
        <dbReference type="ARBA" id="ARBA00023065"/>
    </source>
</evidence>
<evidence type="ECO:0000256" key="3">
    <source>
        <dbReference type="ARBA" id="ARBA00022692"/>
    </source>
</evidence>
<feature type="transmembrane region" description="Helical" evidence="9">
    <location>
        <begin position="212"/>
        <end position="235"/>
    </location>
</feature>
<dbReference type="GO" id="GO:0022841">
    <property type="term" value="F:potassium ion leak channel activity"/>
    <property type="evidence" value="ECO:0007669"/>
    <property type="project" value="TreeGrafter"/>
</dbReference>
<evidence type="ECO:0000256" key="4">
    <source>
        <dbReference type="ARBA" id="ARBA00022989"/>
    </source>
</evidence>
<evidence type="ECO:0000313" key="11">
    <source>
        <dbReference type="EMBL" id="VDM99333.1"/>
    </source>
</evidence>
<dbReference type="WBParaSite" id="TCLT_0000305601-mRNA-1">
    <property type="protein sequence ID" value="TCLT_0000305601-mRNA-1"/>
    <property type="gene ID" value="TCLT_0000305601"/>
</dbReference>
<keyword evidence="2 8" id="KW-0813">Transport</keyword>
<dbReference type="Gene3D" id="1.10.287.70">
    <property type="match status" value="1"/>
</dbReference>
<evidence type="ECO:0000256" key="8">
    <source>
        <dbReference type="RuleBase" id="RU003857"/>
    </source>
</evidence>
<accession>A0A0N5CS55</accession>
<evidence type="ECO:0000256" key="9">
    <source>
        <dbReference type="SAM" id="Phobius"/>
    </source>
</evidence>
<reference evidence="13" key="1">
    <citation type="submission" date="2017-02" db="UniProtKB">
        <authorList>
            <consortium name="WormBaseParasite"/>
        </authorList>
    </citation>
    <scope>IDENTIFICATION</scope>
</reference>
<comment type="similarity">
    <text evidence="8">Belongs to the two pore domain potassium channel (TC 1.A.1.8) family.</text>
</comment>
<keyword evidence="6 9" id="KW-0472">Membrane</keyword>
<organism evidence="13">
    <name type="scientific">Thelazia callipaeda</name>
    <name type="common">Oriental eyeworm</name>
    <name type="synonym">Parasitic nematode</name>
    <dbReference type="NCBI Taxonomy" id="103827"/>
    <lineage>
        <taxon>Eukaryota</taxon>
        <taxon>Metazoa</taxon>
        <taxon>Ecdysozoa</taxon>
        <taxon>Nematoda</taxon>
        <taxon>Chromadorea</taxon>
        <taxon>Rhabditida</taxon>
        <taxon>Spirurina</taxon>
        <taxon>Spiruromorpha</taxon>
        <taxon>Thelazioidea</taxon>
        <taxon>Thelaziidae</taxon>
        <taxon>Thelazia</taxon>
    </lineage>
</organism>
<comment type="subcellular location">
    <subcellularLocation>
        <location evidence="1">Membrane</location>
        <topology evidence="1">Multi-pass membrane protein</topology>
    </subcellularLocation>
</comment>
<evidence type="ECO:0000256" key="2">
    <source>
        <dbReference type="ARBA" id="ARBA00022448"/>
    </source>
</evidence>
<feature type="transmembrane region" description="Helical" evidence="9">
    <location>
        <begin position="105"/>
        <end position="131"/>
    </location>
</feature>
<evidence type="ECO:0000256" key="1">
    <source>
        <dbReference type="ARBA" id="ARBA00004141"/>
    </source>
</evidence>
<protein>
    <submittedName>
        <fullName evidence="13">Ion channel</fullName>
    </submittedName>
</protein>
<evidence type="ECO:0000256" key="6">
    <source>
        <dbReference type="ARBA" id="ARBA00023136"/>
    </source>
</evidence>
<gene>
    <name evidence="11" type="ORF">TCLT_LOCUS3056</name>
</gene>
<feature type="domain" description="Potassium channel" evidence="10">
    <location>
        <begin position="60"/>
        <end position="127"/>
    </location>
</feature>
<feature type="domain" description="Potassium channel" evidence="10">
    <location>
        <begin position="164"/>
        <end position="238"/>
    </location>
</feature>
<dbReference type="Pfam" id="PF07885">
    <property type="entry name" value="Ion_trans_2"/>
    <property type="match status" value="2"/>
</dbReference>
<dbReference type="PANTHER" id="PTHR11003:SF86">
    <property type="entry name" value="POTASSIUM CHANNEL DOMAIN-CONTAINING PROTEIN"/>
    <property type="match status" value="1"/>
</dbReference>
<keyword evidence="7 8" id="KW-0407">Ion channel</keyword>
<feature type="transmembrane region" description="Helical" evidence="9">
    <location>
        <begin position="182"/>
        <end position="205"/>
    </location>
</feature>
<keyword evidence="4 9" id="KW-1133">Transmembrane helix</keyword>
<dbReference type="GO" id="GO:0030322">
    <property type="term" value="P:stabilization of membrane potential"/>
    <property type="evidence" value="ECO:0007669"/>
    <property type="project" value="TreeGrafter"/>
</dbReference>
<dbReference type="SUPFAM" id="SSF81324">
    <property type="entry name" value="Voltage-gated potassium channels"/>
    <property type="match status" value="2"/>
</dbReference>
<dbReference type="Proteomes" id="UP000276776">
    <property type="component" value="Unassembled WGS sequence"/>
</dbReference>
<dbReference type="OMA" id="FMIRMQV"/>
<feature type="transmembrane region" description="Helical" evidence="9">
    <location>
        <begin position="72"/>
        <end position="93"/>
    </location>
</feature>
<sequence>MYSLLGAVFFWWVEREYEQELIKQEKLFLDHLRNDTISRLKRLLLKSIFYRKILLWYESQLIKLKMTKGLEWDMWGALFYVGTILTTIGYGNIAPRTSGGRALSIVYAIFGIPLVLAILSEFGRMFTTFVSNQRIAETRKRQKLWDKRRRNYVRTIPIWLALFICIGWICICAGLFCLWETHWSYFTSLYFFFISLSTIGLGDVVPDHPHMLILMFWLVIIGLSIVSMLISVIQIKFEEWLYHLMIRMQVSFL</sequence>
<dbReference type="OrthoDB" id="297496at2759"/>
<keyword evidence="12" id="KW-1185">Reference proteome</keyword>
<proteinExistence type="inferred from homology"/>
<evidence type="ECO:0000259" key="10">
    <source>
        <dbReference type="Pfam" id="PF07885"/>
    </source>
</evidence>
<evidence type="ECO:0000256" key="7">
    <source>
        <dbReference type="ARBA" id="ARBA00023303"/>
    </source>
</evidence>
<dbReference type="PRINTS" id="PR01333">
    <property type="entry name" value="2POREKCHANEL"/>
</dbReference>
<evidence type="ECO:0000313" key="13">
    <source>
        <dbReference type="WBParaSite" id="TCLT_0000305601-mRNA-1"/>
    </source>
</evidence>
<keyword evidence="3 8" id="KW-0812">Transmembrane</keyword>
<dbReference type="GO" id="GO:0015271">
    <property type="term" value="F:outward rectifier potassium channel activity"/>
    <property type="evidence" value="ECO:0007669"/>
    <property type="project" value="TreeGrafter"/>
</dbReference>
<dbReference type="STRING" id="103827.A0A0N5CS55"/>
<name>A0A0N5CS55_THECL</name>
<reference evidence="11 12" key="2">
    <citation type="submission" date="2018-11" db="EMBL/GenBank/DDBJ databases">
        <authorList>
            <consortium name="Pathogen Informatics"/>
        </authorList>
    </citation>
    <scope>NUCLEOTIDE SEQUENCE [LARGE SCALE GENOMIC DNA]</scope>
</reference>
<evidence type="ECO:0000313" key="12">
    <source>
        <dbReference type="Proteomes" id="UP000276776"/>
    </source>
</evidence>
<dbReference type="InterPro" id="IPR013099">
    <property type="entry name" value="K_chnl_dom"/>
</dbReference>
<dbReference type="GO" id="GO:0005886">
    <property type="term" value="C:plasma membrane"/>
    <property type="evidence" value="ECO:0007669"/>
    <property type="project" value="TreeGrafter"/>
</dbReference>
<dbReference type="AlphaFoldDB" id="A0A0N5CS55"/>
<dbReference type="PANTHER" id="PTHR11003">
    <property type="entry name" value="POTASSIUM CHANNEL, SUBFAMILY K"/>
    <property type="match status" value="1"/>
</dbReference>
<keyword evidence="5 8" id="KW-0406">Ion transport</keyword>
<dbReference type="EMBL" id="UYYF01000931">
    <property type="protein sequence ID" value="VDM99333.1"/>
    <property type="molecule type" value="Genomic_DNA"/>
</dbReference>
<feature type="transmembrane region" description="Helical" evidence="9">
    <location>
        <begin position="152"/>
        <end position="176"/>
    </location>
</feature>
<dbReference type="InterPro" id="IPR003280">
    <property type="entry name" value="2pore_dom_K_chnl"/>
</dbReference>